<dbReference type="Proteomes" id="UP000029846">
    <property type="component" value="Unassembled WGS sequence"/>
</dbReference>
<dbReference type="AlphaFoldDB" id="A0A099EZM2"/>
<dbReference type="EMBL" id="JRKN01000021">
    <property type="protein sequence ID" value="KGJ03426.1"/>
    <property type="molecule type" value="Genomic_DNA"/>
</dbReference>
<sequence length="94" mass="10148">MQKQPIAPAHHPDTVGNKTTCLILTRINLEIFLVATEPKQHFRDRTVAFTVQPGVQSAQRQKMPLAKLSWHGANIPPRGAACQAPPEAAGSMGA</sequence>
<proteinExistence type="predicted"/>
<evidence type="ECO:0000313" key="1">
    <source>
        <dbReference type="EMBL" id="KGJ03426.1"/>
    </source>
</evidence>
<comment type="caution">
    <text evidence="1">The sequence shown here is derived from an EMBL/GenBank/DDBJ whole genome shotgun (WGS) entry which is preliminary data.</text>
</comment>
<protein>
    <submittedName>
        <fullName evidence="1">Uncharacterized protein</fullName>
    </submittedName>
</protein>
<organism evidence="1 2">
    <name type="scientific">Paracoccus halophilus</name>
    <dbReference type="NCBI Taxonomy" id="376733"/>
    <lineage>
        <taxon>Bacteria</taxon>
        <taxon>Pseudomonadati</taxon>
        <taxon>Pseudomonadota</taxon>
        <taxon>Alphaproteobacteria</taxon>
        <taxon>Rhodobacterales</taxon>
        <taxon>Paracoccaceae</taxon>
        <taxon>Paracoccus</taxon>
    </lineage>
</organism>
<gene>
    <name evidence="1" type="ORF">IT41_14105</name>
</gene>
<reference evidence="1 2" key="1">
    <citation type="submission" date="2014-09" db="EMBL/GenBank/DDBJ databases">
        <authorList>
            <person name="McGinnis J.M."/>
            <person name="Wolfgang W.J."/>
        </authorList>
    </citation>
    <scope>NUCLEOTIDE SEQUENCE [LARGE SCALE GENOMIC DNA]</scope>
    <source>
        <strain evidence="1 2">JCM 14014</strain>
    </source>
</reference>
<name>A0A099EZM2_9RHOB</name>
<reference evidence="1 2" key="2">
    <citation type="submission" date="2014-10" db="EMBL/GenBank/DDBJ databases">
        <title>Paracoccus sanguinis sp. nov., isolated from clinical specimens of New York State patients.</title>
        <authorList>
            <person name="Mingle L.A."/>
            <person name="Cole J.A."/>
            <person name="Lapierre P."/>
            <person name="Musser K.A."/>
        </authorList>
    </citation>
    <scope>NUCLEOTIDE SEQUENCE [LARGE SCALE GENOMIC DNA]</scope>
    <source>
        <strain evidence="1 2">JCM 14014</strain>
    </source>
</reference>
<evidence type="ECO:0000313" key="2">
    <source>
        <dbReference type="Proteomes" id="UP000029846"/>
    </source>
</evidence>
<keyword evidence="2" id="KW-1185">Reference proteome</keyword>
<accession>A0A099EZM2</accession>